<comment type="similarity">
    <text evidence="2">Belongs to the EamA transporter family.</text>
</comment>
<dbReference type="InterPro" id="IPR000620">
    <property type="entry name" value="EamA_dom"/>
</dbReference>
<dbReference type="PANTHER" id="PTHR32322">
    <property type="entry name" value="INNER MEMBRANE TRANSPORTER"/>
    <property type="match status" value="1"/>
</dbReference>
<name>A0A6N2U9B1_9FIRM</name>
<comment type="subcellular location">
    <subcellularLocation>
        <location evidence="1">Cell membrane</location>
        <topology evidence="1">Multi-pass membrane protein</topology>
    </subcellularLocation>
</comment>
<protein>
    <submittedName>
        <fullName evidence="9">EamA-like transporter family protein</fullName>
    </submittedName>
</protein>
<accession>A0A6N2U9B1</accession>
<evidence type="ECO:0000313" key="9">
    <source>
        <dbReference type="EMBL" id="VYT15214.1"/>
    </source>
</evidence>
<organism evidence="9">
    <name type="scientific">uncultured Anaerotruncus sp</name>
    <dbReference type="NCBI Taxonomy" id="905011"/>
    <lineage>
        <taxon>Bacteria</taxon>
        <taxon>Bacillati</taxon>
        <taxon>Bacillota</taxon>
        <taxon>Clostridia</taxon>
        <taxon>Eubacteriales</taxon>
        <taxon>Oscillospiraceae</taxon>
        <taxon>Anaerotruncus</taxon>
        <taxon>environmental samples</taxon>
    </lineage>
</organism>
<evidence type="ECO:0000256" key="4">
    <source>
        <dbReference type="ARBA" id="ARBA00022692"/>
    </source>
</evidence>
<feature type="domain" description="EamA" evidence="8">
    <location>
        <begin position="161"/>
        <end position="292"/>
    </location>
</feature>
<proteinExistence type="inferred from homology"/>
<evidence type="ECO:0000256" key="2">
    <source>
        <dbReference type="ARBA" id="ARBA00007362"/>
    </source>
</evidence>
<evidence type="ECO:0000256" key="6">
    <source>
        <dbReference type="ARBA" id="ARBA00023136"/>
    </source>
</evidence>
<dbReference type="GO" id="GO:0005886">
    <property type="term" value="C:plasma membrane"/>
    <property type="evidence" value="ECO:0007669"/>
    <property type="project" value="UniProtKB-SubCell"/>
</dbReference>
<feature type="transmembrane region" description="Helical" evidence="7">
    <location>
        <begin position="79"/>
        <end position="96"/>
    </location>
</feature>
<feature type="transmembrane region" description="Helical" evidence="7">
    <location>
        <begin position="39"/>
        <end position="59"/>
    </location>
</feature>
<dbReference type="InterPro" id="IPR037185">
    <property type="entry name" value="EmrE-like"/>
</dbReference>
<evidence type="ECO:0000256" key="7">
    <source>
        <dbReference type="SAM" id="Phobius"/>
    </source>
</evidence>
<dbReference type="SUPFAM" id="SSF103481">
    <property type="entry name" value="Multidrug resistance efflux transporter EmrE"/>
    <property type="match status" value="2"/>
</dbReference>
<feature type="transmembrane region" description="Helical" evidence="7">
    <location>
        <begin position="131"/>
        <end position="149"/>
    </location>
</feature>
<feature type="transmembrane region" description="Helical" evidence="7">
    <location>
        <begin position="277"/>
        <end position="295"/>
    </location>
</feature>
<feature type="transmembrane region" description="Helical" evidence="7">
    <location>
        <begin position="12"/>
        <end position="33"/>
    </location>
</feature>
<dbReference type="AlphaFoldDB" id="A0A6N2U9B1"/>
<keyword evidence="4 7" id="KW-0812">Transmembrane</keyword>
<dbReference type="PANTHER" id="PTHR32322:SF18">
    <property type="entry name" value="S-ADENOSYLMETHIONINE_S-ADENOSYLHOMOCYSTEINE TRANSPORTER"/>
    <property type="match status" value="1"/>
</dbReference>
<dbReference type="InterPro" id="IPR050638">
    <property type="entry name" value="AA-Vitamin_Transporters"/>
</dbReference>
<feature type="transmembrane region" description="Helical" evidence="7">
    <location>
        <begin position="155"/>
        <end position="175"/>
    </location>
</feature>
<keyword evidence="6 7" id="KW-0472">Membrane</keyword>
<evidence type="ECO:0000256" key="1">
    <source>
        <dbReference type="ARBA" id="ARBA00004651"/>
    </source>
</evidence>
<feature type="transmembrane region" description="Helical" evidence="7">
    <location>
        <begin position="222"/>
        <end position="242"/>
    </location>
</feature>
<feature type="domain" description="EamA" evidence="8">
    <location>
        <begin position="11"/>
        <end position="147"/>
    </location>
</feature>
<feature type="transmembrane region" description="Helical" evidence="7">
    <location>
        <begin position="249"/>
        <end position="271"/>
    </location>
</feature>
<keyword evidence="3" id="KW-1003">Cell membrane</keyword>
<evidence type="ECO:0000256" key="3">
    <source>
        <dbReference type="ARBA" id="ARBA00022475"/>
    </source>
</evidence>
<dbReference type="EMBL" id="CACRSL010000003">
    <property type="protein sequence ID" value="VYT15214.1"/>
    <property type="molecule type" value="Genomic_DNA"/>
</dbReference>
<keyword evidence="5 7" id="KW-1133">Transmembrane helix</keyword>
<evidence type="ECO:0000259" key="8">
    <source>
        <dbReference type="Pfam" id="PF00892"/>
    </source>
</evidence>
<sequence length="319" mass="34362">MENQQRGVFKVYLVCVLGMVVGSFISPLIKLIIQTGVDAAVITFYRLLFVSVLVLPVLFSKWENREKVKAMTKTSWLQVIGYSMCKTFALIAWAEALNQGTSAFICNTLGNCTTIFVVVMAWVFLHEKTSARALVGVAICLAGVFIIGADELGGGVGGSALGIALIMTSAVLNAGNQVFARAVRKELDLLPLLGVDYCLGTIITGVYGLLTGADFRLNLKAVFYMAILSWFCTLFCHTAPIWAMKYINVVTASVINLAGPFITAIVAFFLLGEVPKPMTYVGAAVMIAGLIYYVIVDQKEAQKAMEAKAAALAEGDQPQ</sequence>
<reference evidence="9" key="1">
    <citation type="submission" date="2019-11" db="EMBL/GenBank/DDBJ databases">
        <authorList>
            <person name="Feng L."/>
        </authorList>
    </citation>
    <scope>NUCLEOTIDE SEQUENCE</scope>
    <source>
        <strain evidence="9">AundefinedLFYP135</strain>
    </source>
</reference>
<gene>
    <name evidence="9" type="ORF">AULFYP135_01853</name>
</gene>
<feature type="transmembrane region" description="Helical" evidence="7">
    <location>
        <begin position="102"/>
        <end position="124"/>
    </location>
</feature>
<dbReference type="Pfam" id="PF00892">
    <property type="entry name" value="EamA"/>
    <property type="match status" value="2"/>
</dbReference>
<evidence type="ECO:0000256" key="5">
    <source>
        <dbReference type="ARBA" id="ARBA00022989"/>
    </source>
</evidence>
<dbReference type="Gene3D" id="1.10.3730.20">
    <property type="match status" value="1"/>
</dbReference>
<feature type="transmembrane region" description="Helical" evidence="7">
    <location>
        <begin position="187"/>
        <end position="210"/>
    </location>
</feature>